<comment type="caution">
    <text evidence="1">The sequence shown here is derived from an EMBL/GenBank/DDBJ whole genome shotgun (WGS) entry which is preliminary data.</text>
</comment>
<accession>A0ABQ9HY11</accession>
<protein>
    <submittedName>
        <fullName evidence="1">Uncharacterized protein</fullName>
    </submittedName>
</protein>
<evidence type="ECO:0000313" key="2">
    <source>
        <dbReference type="Proteomes" id="UP001159363"/>
    </source>
</evidence>
<dbReference type="Proteomes" id="UP001159363">
    <property type="component" value="Chromosome 3"/>
</dbReference>
<keyword evidence="2" id="KW-1185">Reference proteome</keyword>
<evidence type="ECO:0000313" key="1">
    <source>
        <dbReference type="EMBL" id="KAJ8889162.1"/>
    </source>
</evidence>
<organism evidence="1 2">
    <name type="scientific">Dryococelus australis</name>
    <dbReference type="NCBI Taxonomy" id="614101"/>
    <lineage>
        <taxon>Eukaryota</taxon>
        <taxon>Metazoa</taxon>
        <taxon>Ecdysozoa</taxon>
        <taxon>Arthropoda</taxon>
        <taxon>Hexapoda</taxon>
        <taxon>Insecta</taxon>
        <taxon>Pterygota</taxon>
        <taxon>Neoptera</taxon>
        <taxon>Polyneoptera</taxon>
        <taxon>Phasmatodea</taxon>
        <taxon>Verophasmatodea</taxon>
        <taxon>Anareolatae</taxon>
        <taxon>Phasmatidae</taxon>
        <taxon>Eurycanthinae</taxon>
        <taxon>Dryococelus</taxon>
    </lineage>
</organism>
<gene>
    <name evidence="1" type="ORF">PR048_008656</name>
</gene>
<name>A0ABQ9HY11_9NEOP</name>
<reference evidence="1 2" key="1">
    <citation type="submission" date="2023-02" db="EMBL/GenBank/DDBJ databases">
        <title>LHISI_Scaffold_Assembly.</title>
        <authorList>
            <person name="Stuart O.P."/>
            <person name="Cleave R."/>
            <person name="Magrath M.J.L."/>
            <person name="Mikheyev A.S."/>
        </authorList>
    </citation>
    <scope>NUCLEOTIDE SEQUENCE [LARGE SCALE GENOMIC DNA]</scope>
    <source>
        <strain evidence="1">Daus_M_001</strain>
        <tissue evidence="1">Leg muscle</tissue>
    </source>
</reference>
<dbReference type="EMBL" id="JARBHB010000003">
    <property type="protein sequence ID" value="KAJ8889162.1"/>
    <property type="molecule type" value="Genomic_DNA"/>
</dbReference>
<sequence length="399" mass="43991">MQCYDTASGSCAPWARTLSRFPCGEAMLGVETSARKHISAASYRHNVHKALFGHGDPSRCRDSWLWRGGWYRHVTSSRDSHSHAAPRRATPARRIDSLARSLALLSGCQCSSAPGEPLPLAFITVRETACERGDVGSFFPEADCPGVSQLAGQEMLQSVVPCLQSARRPVSATSKEPPLHVVPVNSITHALLAWPCDTLHQYHLVAEQPGSGVADFSFIGATVAQRLACSPPTKTIRVQYPAIPDFRMWESYWTMLFVGGFSRGSPVSTAPSFCRCSVLTSMPSITDTRLHHWFHYDYGDSLLCVATRVGRFVATVVRCWNQWVREDDTHSLREDSSRPRQTTPREDRCIVCQAMHNPMTSAAPVSRTQLTGHSTTSRVVPHHDWATSINQTIGSPSCS</sequence>
<proteinExistence type="predicted"/>